<sequence length="309" mass="31901">MSKVVLLTGGVGGAKLALGLEAVLDPADLTSIVNTGDDFVHLGLAISPDIDTLAYTLSGKASVANGWGREDESWAFMATLRELGGEDWFLLGDRDLALHTIRTGALKRGESLSAITARLARALGVRSAIVPMSDHIVSTFVDTDEGPLAFQRYFVERRCAPAVHAIRFEGAAAARPAPAALAALADPSLRAILIAPSNPFLSVDPILAVPGFAKALRAAKAPIVAVSPLVDGKAVKGPTSKLMAELAIAASHASIAAHYDGIIDGLLIDRPDAGAPLSIAFAETDTMMVSAADKARVARAALALADSLA</sequence>
<reference evidence="3 4" key="1">
    <citation type="submission" date="2023-02" db="EMBL/GenBank/DDBJ databases">
        <title>Genome sequence of Sphingomonas naphthae.</title>
        <authorList>
            <person name="Kim S."/>
            <person name="Heo J."/>
            <person name="Kwon S.-W."/>
        </authorList>
    </citation>
    <scope>NUCLEOTIDE SEQUENCE [LARGE SCALE GENOMIC DNA]</scope>
    <source>
        <strain evidence="3 4">KACC 18716</strain>
    </source>
</reference>
<dbReference type="Gene3D" id="1.10.8.240">
    <property type="entry name" value="CofD-like domain"/>
    <property type="match status" value="1"/>
</dbReference>
<dbReference type="InterPro" id="IPR002882">
    <property type="entry name" value="CofD"/>
</dbReference>
<dbReference type="InterPro" id="IPR038136">
    <property type="entry name" value="CofD-like_dom_sf"/>
</dbReference>
<dbReference type="Gene3D" id="3.40.50.10680">
    <property type="entry name" value="CofD-like domains"/>
    <property type="match status" value="1"/>
</dbReference>
<dbReference type="PANTHER" id="PTHR43007:SF1">
    <property type="entry name" value="2-PHOSPHO-L-LACTATE TRANSFERASE"/>
    <property type="match status" value="1"/>
</dbReference>
<dbReference type="Pfam" id="PF01933">
    <property type="entry name" value="CofD"/>
    <property type="match status" value="1"/>
</dbReference>
<evidence type="ECO:0000313" key="3">
    <source>
        <dbReference type="EMBL" id="WCT73504.1"/>
    </source>
</evidence>
<dbReference type="RefSeq" id="WP_273687772.1">
    <property type="nucleotide sequence ID" value="NZ_CP117411.1"/>
</dbReference>
<dbReference type="HAMAP" id="MF_01257">
    <property type="entry name" value="CofD"/>
    <property type="match status" value="1"/>
</dbReference>
<dbReference type="InterPro" id="IPR010115">
    <property type="entry name" value="FbiA/CofD"/>
</dbReference>
<evidence type="ECO:0000256" key="1">
    <source>
        <dbReference type="ARBA" id="ARBA00022679"/>
    </source>
</evidence>
<keyword evidence="4" id="KW-1185">Reference proteome</keyword>
<evidence type="ECO:0000256" key="2">
    <source>
        <dbReference type="ARBA" id="ARBA00022842"/>
    </source>
</evidence>
<name>A0ABY7TK11_9SPHN</name>
<proteinExistence type="inferred from homology"/>
<gene>
    <name evidence="3" type="primary">cofD</name>
    <name evidence="3" type="ORF">PQ455_18150</name>
</gene>
<dbReference type="NCBIfam" id="TIGR01819">
    <property type="entry name" value="F420_cofD"/>
    <property type="match status" value="1"/>
</dbReference>
<accession>A0ABY7TK11</accession>
<keyword evidence="2" id="KW-0460">Magnesium</keyword>
<dbReference type="Proteomes" id="UP001220395">
    <property type="component" value="Chromosome"/>
</dbReference>
<dbReference type="EMBL" id="CP117411">
    <property type="protein sequence ID" value="WCT73504.1"/>
    <property type="molecule type" value="Genomic_DNA"/>
</dbReference>
<keyword evidence="1 3" id="KW-0808">Transferase</keyword>
<evidence type="ECO:0000313" key="4">
    <source>
        <dbReference type="Proteomes" id="UP001220395"/>
    </source>
</evidence>
<dbReference type="GO" id="GO:0043743">
    <property type="term" value="F:LPPG:FO 2-phospho-L-lactate transferase activity"/>
    <property type="evidence" value="ECO:0007669"/>
    <property type="project" value="UniProtKB-EC"/>
</dbReference>
<dbReference type="EC" id="2.7.8.28" evidence="3"/>
<organism evidence="3 4">
    <name type="scientific">Sphingomonas naphthae</name>
    <dbReference type="NCBI Taxonomy" id="1813468"/>
    <lineage>
        <taxon>Bacteria</taxon>
        <taxon>Pseudomonadati</taxon>
        <taxon>Pseudomonadota</taxon>
        <taxon>Alphaproteobacteria</taxon>
        <taxon>Sphingomonadales</taxon>
        <taxon>Sphingomonadaceae</taxon>
        <taxon>Sphingomonas</taxon>
    </lineage>
</organism>
<dbReference type="PANTHER" id="PTHR43007">
    <property type="entry name" value="2-PHOSPHO-L-LACTATE TRANSFERASE"/>
    <property type="match status" value="1"/>
</dbReference>
<dbReference type="SUPFAM" id="SSF142338">
    <property type="entry name" value="CofD-like"/>
    <property type="match status" value="1"/>
</dbReference>
<protein>
    <submittedName>
        <fullName evidence="3">2-phospho-L-lactate transferase</fullName>
        <ecNumber evidence="3">2.7.8.28</ecNumber>
    </submittedName>
</protein>